<dbReference type="PANTHER" id="PTHR43244">
    <property type="match status" value="1"/>
</dbReference>
<accession>A0ABV9SDW1</accession>
<dbReference type="Proteomes" id="UP001595859">
    <property type="component" value="Unassembled WGS sequence"/>
</dbReference>
<keyword evidence="3" id="KW-1185">Reference proteome</keyword>
<proteinExistence type="predicted"/>
<evidence type="ECO:0000313" key="2">
    <source>
        <dbReference type="EMBL" id="MFC4858906.1"/>
    </source>
</evidence>
<evidence type="ECO:0000256" key="1">
    <source>
        <dbReference type="ARBA" id="ARBA00023002"/>
    </source>
</evidence>
<protein>
    <submittedName>
        <fullName evidence="2">LLM class F420-dependent oxidoreductase</fullName>
        <ecNumber evidence="2">1.-.-.-</ecNumber>
    </submittedName>
</protein>
<dbReference type="PANTHER" id="PTHR43244:SF1">
    <property type="entry name" value="5,10-METHYLENETETRAHYDROMETHANOPTERIN REDUCTASE"/>
    <property type="match status" value="1"/>
</dbReference>
<dbReference type="Gene3D" id="3.20.20.30">
    <property type="entry name" value="Luciferase-like domain"/>
    <property type="match status" value="2"/>
</dbReference>
<comment type="caution">
    <text evidence="2">The sequence shown here is derived from an EMBL/GenBank/DDBJ whole genome shotgun (WGS) entry which is preliminary data.</text>
</comment>
<dbReference type="InterPro" id="IPR019922">
    <property type="entry name" value="Lucif-like_OxRdatse_MSMEG_4141"/>
</dbReference>
<sequence length="275" mass="29444">MSKTLGVWDRPLPWLRDPAVLAELERLGYQRVWLGASPPADLSPVEPMLAASTSLAVATGIVNVWDGPPDPAAYARVTSAHPGRFLLGVGVGHPSMVGARYTKPYDRLASYLDGLDEGGVPESGRVLAALGPRVLRLARDRAAGAHPYLTTPEHTAQAREILGAGKLLVPEQKVVLSTDPGQAREIARSQLAMYLTLSNYTNNWLRLGFTQADLEDGGSDRLVDALVAWGDEEAIRGRIAEHWDAGADQVALQVLNEDKMGVLRALAPTTAGASF</sequence>
<dbReference type="RefSeq" id="WP_378061632.1">
    <property type="nucleotide sequence ID" value="NZ_JBHSIS010000024.1"/>
</dbReference>
<dbReference type="InterPro" id="IPR036661">
    <property type="entry name" value="Luciferase-like_sf"/>
</dbReference>
<gene>
    <name evidence="2" type="ORF">ACFPCV_35875</name>
</gene>
<dbReference type="EMBL" id="JBHSIS010000024">
    <property type="protein sequence ID" value="MFC4858906.1"/>
    <property type="molecule type" value="Genomic_DNA"/>
</dbReference>
<keyword evidence="1 2" id="KW-0560">Oxidoreductase</keyword>
<dbReference type="EC" id="1.-.-.-" evidence="2"/>
<dbReference type="SUPFAM" id="SSF51679">
    <property type="entry name" value="Bacterial luciferase-like"/>
    <property type="match status" value="1"/>
</dbReference>
<reference evidence="3" key="1">
    <citation type="journal article" date="2019" name="Int. J. Syst. Evol. Microbiol.">
        <title>The Global Catalogue of Microorganisms (GCM) 10K type strain sequencing project: providing services to taxonomists for standard genome sequencing and annotation.</title>
        <authorList>
            <consortium name="The Broad Institute Genomics Platform"/>
            <consortium name="The Broad Institute Genome Sequencing Center for Infectious Disease"/>
            <person name="Wu L."/>
            <person name="Ma J."/>
        </authorList>
    </citation>
    <scope>NUCLEOTIDE SEQUENCE [LARGE SCALE GENOMIC DNA]</scope>
    <source>
        <strain evidence="3">ZS-22-S1</strain>
    </source>
</reference>
<dbReference type="InterPro" id="IPR050564">
    <property type="entry name" value="F420-G6PD/mer"/>
</dbReference>
<evidence type="ECO:0000313" key="3">
    <source>
        <dbReference type="Proteomes" id="UP001595859"/>
    </source>
</evidence>
<dbReference type="NCBIfam" id="TIGR03620">
    <property type="entry name" value="F420_MSMEG_4141"/>
    <property type="match status" value="1"/>
</dbReference>
<organism evidence="2 3">
    <name type="scientific">Actinophytocola glycyrrhizae</name>
    <dbReference type="NCBI Taxonomy" id="2044873"/>
    <lineage>
        <taxon>Bacteria</taxon>
        <taxon>Bacillati</taxon>
        <taxon>Actinomycetota</taxon>
        <taxon>Actinomycetes</taxon>
        <taxon>Pseudonocardiales</taxon>
        <taxon>Pseudonocardiaceae</taxon>
    </lineage>
</organism>
<name>A0ABV9SDW1_9PSEU</name>
<dbReference type="GO" id="GO:0016491">
    <property type="term" value="F:oxidoreductase activity"/>
    <property type="evidence" value="ECO:0007669"/>
    <property type="project" value="UniProtKB-KW"/>
</dbReference>